<feature type="transmembrane region" description="Helical" evidence="1">
    <location>
        <begin position="25"/>
        <end position="45"/>
    </location>
</feature>
<dbReference type="Gene3D" id="3.90.550.10">
    <property type="entry name" value="Spore Coat Polysaccharide Biosynthesis Protein SpsA, Chain A"/>
    <property type="match status" value="1"/>
</dbReference>
<feature type="transmembrane region" description="Helical" evidence="1">
    <location>
        <begin position="467"/>
        <end position="491"/>
    </location>
</feature>
<evidence type="ECO:0000313" key="2">
    <source>
        <dbReference type="EMBL" id="NYE73226.1"/>
    </source>
</evidence>
<dbReference type="SUPFAM" id="SSF53448">
    <property type="entry name" value="Nucleotide-diphospho-sugar transferases"/>
    <property type="match status" value="1"/>
</dbReference>
<evidence type="ECO:0000313" key="3">
    <source>
        <dbReference type="Proteomes" id="UP000569914"/>
    </source>
</evidence>
<gene>
    <name evidence="2" type="ORF">BKA15_004555</name>
</gene>
<dbReference type="PANTHER" id="PTHR36851:SF1">
    <property type="entry name" value="GLYCO_TRANS_2-LIKE DOMAIN-CONTAINING PROTEIN"/>
    <property type="match status" value="1"/>
</dbReference>
<dbReference type="Proteomes" id="UP000569914">
    <property type="component" value="Unassembled WGS sequence"/>
</dbReference>
<keyword evidence="1" id="KW-1133">Transmembrane helix</keyword>
<evidence type="ECO:0008006" key="4">
    <source>
        <dbReference type="Google" id="ProtNLM"/>
    </source>
</evidence>
<keyword evidence="1" id="KW-0812">Transmembrane</keyword>
<accession>A0A7Y9IAB4</accession>
<protein>
    <recommendedName>
        <fullName evidence="4">Glycosyltransferase, catalytic subunit of cellulose synthase and poly-beta-1,6-N-acetylglucosamine synthase</fullName>
    </recommendedName>
</protein>
<keyword evidence="1" id="KW-0472">Membrane</keyword>
<feature type="transmembrane region" description="Helical" evidence="1">
    <location>
        <begin position="430"/>
        <end position="455"/>
    </location>
</feature>
<dbReference type="RefSeq" id="WP_179754561.1">
    <property type="nucleotide sequence ID" value="NZ_JACCBU010000001.1"/>
</dbReference>
<dbReference type="InterPro" id="IPR029044">
    <property type="entry name" value="Nucleotide-diphossugar_trans"/>
</dbReference>
<reference evidence="2 3" key="1">
    <citation type="submission" date="2020-07" db="EMBL/GenBank/DDBJ databases">
        <title>Sequencing the genomes of 1000 actinobacteria strains.</title>
        <authorList>
            <person name="Klenk H.-P."/>
        </authorList>
    </citation>
    <scope>NUCLEOTIDE SEQUENCE [LARGE SCALE GENOMIC DNA]</scope>
    <source>
        <strain evidence="2 3">DSM 22083</strain>
    </source>
</reference>
<dbReference type="EMBL" id="JACCBU010000001">
    <property type="protein sequence ID" value="NYE73226.1"/>
    <property type="molecule type" value="Genomic_DNA"/>
</dbReference>
<comment type="caution">
    <text evidence="2">The sequence shown here is derived from an EMBL/GenBank/DDBJ whole genome shotgun (WGS) entry which is preliminary data.</text>
</comment>
<organism evidence="2 3">
    <name type="scientific">Microlunatus parietis</name>
    <dbReference type="NCBI Taxonomy" id="682979"/>
    <lineage>
        <taxon>Bacteria</taxon>
        <taxon>Bacillati</taxon>
        <taxon>Actinomycetota</taxon>
        <taxon>Actinomycetes</taxon>
        <taxon>Propionibacteriales</taxon>
        <taxon>Propionibacteriaceae</taxon>
        <taxon>Microlunatus</taxon>
    </lineage>
</organism>
<proteinExistence type="predicted"/>
<keyword evidence="3" id="KW-1185">Reference proteome</keyword>
<dbReference type="PANTHER" id="PTHR36851">
    <property type="entry name" value="UNNAMED PRODUCT"/>
    <property type="match status" value="1"/>
</dbReference>
<dbReference type="AlphaFoldDB" id="A0A7Y9IAB4"/>
<feature type="transmembrane region" description="Helical" evidence="1">
    <location>
        <begin position="51"/>
        <end position="72"/>
    </location>
</feature>
<sequence>MTAQSYLTSTGTPCLSLTQFRVRRVLESLPGAMVWLTLAAPFLLVSQVPHIAHWLLPLYVVYWMIQYANLAVRQVWEFVRMRLRSRADWLVQARANHGEDLDQVHHLVVFPTYSESPEILRQSLGAIEDANYDPQSISVCVTFEERSPVWTPEAIAELEARFRGSFARFLTTRHPDGLPGEERVKGANLTWGAQYARKILHEQGYTDDQVIVSAFDADTRASRDYFAALADTHLSNPNRDYDAYQPILLFHNNVWDVPAASRIVGSIATFWTMVDSTQPHRMKIFSSHAMGMTALVNVGYWCKTVIPDDSRQYWRMFFAFDGRTVVRPLHTPVYLDAVQAESYQKSLKEQYLQLRRWSYGVIDFTYIAEQSLNSPKISFWTKAVQLSRQYLQFQFWATAPIILLIIPRLVGELRPLPFDLLAGFISPLVAAISNVMSTIVLPIGLTVSVAVATLLLPKRPEHKPWWWSLKVIVEWLLMPVIVPLFICFPAIDAQTRLIFRRYLGFRVTVKERTSVPAGTELA</sequence>
<name>A0A7Y9IAB4_9ACTN</name>
<evidence type="ECO:0000256" key="1">
    <source>
        <dbReference type="SAM" id="Phobius"/>
    </source>
</evidence>